<feature type="coiled-coil region" evidence="1">
    <location>
        <begin position="78"/>
        <end position="112"/>
    </location>
</feature>
<dbReference type="InterPro" id="IPR025002">
    <property type="entry name" value="DUF3972"/>
</dbReference>
<keyword evidence="1" id="KW-0175">Coiled coil</keyword>
<dbReference type="OrthoDB" id="5372735at2"/>
<evidence type="ECO:0000259" key="2">
    <source>
        <dbReference type="Pfam" id="PF13118"/>
    </source>
</evidence>
<dbReference type="AlphaFoldDB" id="A0A1I5LJU9"/>
<evidence type="ECO:0000256" key="1">
    <source>
        <dbReference type="SAM" id="Coils"/>
    </source>
</evidence>
<accession>A0A1I5LJU9</accession>
<dbReference type="Pfam" id="PF13118">
    <property type="entry name" value="DUF3972"/>
    <property type="match status" value="1"/>
</dbReference>
<reference evidence="3 4" key="1">
    <citation type="submission" date="2016-10" db="EMBL/GenBank/DDBJ databases">
        <authorList>
            <person name="de Groot N.N."/>
        </authorList>
    </citation>
    <scope>NUCLEOTIDE SEQUENCE [LARGE SCALE GENOMIC DNA]</scope>
    <source>
        <strain evidence="3 4">EP1-55-1</strain>
    </source>
</reference>
<dbReference type="Proteomes" id="UP000199227">
    <property type="component" value="Unassembled WGS sequence"/>
</dbReference>
<proteinExistence type="predicted"/>
<dbReference type="STRING" id="223786.SAMN05216234_10348"/>
<evidence type="ECO:0000313" key="4">
    <source>
        <dbReference type="Proteomes" id="UP000199227"/>
    </source>
</evidence>
<sequence>MQQLIKPSEYAQMHGLSRQSVYAKIKRGTLPARKIDGRYYVIVATNIESEIDEPKEKTVNEEEKIEHVSLIDEYREIIKAKDETIAVLKSSIEDLKEANKQITKTLQEEIALLKQAFHEMRAIYLTNYQITHQTETETTIDIETEEESTEKSIKKDNSEIKTETKNDHDTEECWIPLGDLIQRQQYNYNKAKQVVKRFKKAYKRGDKRIKKQNGIYFISCYDFYEDILE</sequence>
<evidence type="ECO:0000313" key="3">
    <source>
        <dbReference type="EMBL" id="SFO97106.1"/>
    </source>
</evidence>
<gene>
    <name evidence="3" type="ORF">SAMN05216234_10348</name>
</gene>
<organism evidence="3 4">
    <name type="scientific">Hydrogenimonas thermophila</name>
    <dbReference type="NCBI Taxonomy" id="223786"/>
    <lineage>
        <taxon>Bacteria</taxon>
        <taxon>Pseudomonadati</taxon>
        <taxon>Campylobacterota</taxon>
        <taxon>Epsilonproteobacteria</taxon>
        <taxon>Campylobacterales</taxon>
        <taxon>Hydrogenimonadaceae</taxon>
        <taxon>Hydrogenimonas</taxon>
    </lineage>
</organism>
<dbReference type="EMBL" id="FOXB01000003">
    <property type="protein sequence ID" value="SFO97106.1"/>
    <property type="molecule type" value="Genomic_DNA"/>
</dbReference>
<dbReference type="RefSeq" id="WP_092910438.1">
    <property type="nucleotide sequence ID" value="NZ_FOXB01000003.1"/>
</dbReference>
<keyword evidence="4" id="KW-1185">Reference proteome</keyword>
<feature type="domain" description="DUF3972" evidence="2">
    <location>
        <begin position="9"/>
        <end position="120"/>
    </location>
</feature>
<name>A0A1I5LJU9_9BACT</name>
<protein>
    <recommendedName>
        <fullName evidence="2">DUF3972 domain-containing protein</fullName>
    </recommendedName>
</protein>